<dbReference type="RefSeq" id="WP_077349026.1">
    <property type="nucleotide sequence ID" value="NZ_CP019607.1"/>
</dbReference>
<dbReference type="GO" id="GO:0005737">
    <property type="term" value="C:cytoplasm"/>
    <property type="evidence" value="ECO:0007669"/>
    <property type="project" value="UniProtKB-SubCell"/>
</dbReference>
<dbReference type="PANTHER" id="PTHR44085">
    <property type="entry name" value="SEPIAPTERIN REDUCTASE"/>
    <property type="match status" value="1"/>
</dbReference>
<dbReference type="PRINTS" id="PR00081">
    <property type="entry name" value="GDHRDH"/>
</dbReference>
<evidence type="ECO:0000313" key="6">
    <source>
        <dbReference type="Proteomes" id="UP000188235"/>
    </source>
</evidence>
<dbReference type="Proteomes" id="UP000188235">
    <property type="component" value="Chromosome"/>
</dbReference>
<dbReference type="InterPro" id="IPR051721">
    <property type="entry name" value="Biopterin_syn/organic_redct"/>
</dbReference>
<dbReference type="EMBL" id="CP019607">
    <property type="protein sequence ID" value="AQP50562.1"/>
    <property type="molecule type" value="Genomic_DNA"/>
</dbReference>
<dbReference type="AlphaFoldDB" id="A0A1Q2CWR0"/>
<keyword evidence="4" id="KW-0560">Oxidoreductase</keyword>
<evidence type="ECO:0008006" key="7">
    <source>
        <dbReference type="Google" id="ProtNLM"/>
    </source>
</evidence>
<accession>A0A1Q2CWR0</accession>
<reference evidence="5 6" key="1">
    <citation type="journal article" date="2008" name="Int. J. Syst. Evol. Microbiol.">
        <title>Tessaracoccus flavescens sp. nov., isolated from marine sediment.</title>
        <authorList>
            <person name="Lee D.W."/>
            <person name="Lee S.D."/>
        </authorList>
    </citation>
    <scope>NUCLEOTIDE SEQUENCE [LARGE SCALE GENOMIC DNA]</scope>
    <source>
        <strain evidence="5 6">SST-39T</strain>
    </source>
</reference>
<dbReference type="GO" id="GO:0006729">
    <property type="term" value="P:tetrahydrobiopterin biosynthetic process"/>
    <property type="evidence" value="ECO:0007669"/>
    <property type="project" value="TreeGrafter"/>
</dbReference>
<comment type="subcellular location">
    <subcellularLocation>
        <location evidence="1">Cytoplasm</location>
    </subcellularLocation>
</comment>
<sequence>MTRKAIVTGISRGLGAEIGAELERRGFEVLGVSRSAGEAVDLADPSALTSWLSGDTLRDFLADADDIVLVNNAGLLGPATLAGEQDAEATIAAVNVNVTAPILLTNAVLRDRPDGLPVRVAHISSGAGRRPLEGWSVYCATKAAVDHHAQTVAAEQLPGVRIAAIAPGVVDTDMQAEIRGSQDFPAREEFVAMKDEGRLSTAAEAGAGVVDLLLSDGYGSEVLTRI</sequence>
<protein>
    <recommendedName>
        <fullName evidence="7">Short-chain dehydrogenase</fullName>
    </recommendedName>
</protein>
<dbReference type="Pfam" id="PF00106">
    <property type="entry name" value="adh_short"/>
    <property type="match status" value="1"/>
</dbReference>
<proteinExistence type="predicted"/>
<keyword evidence="3" id="KW-0521">NADP</keyword>
<evidence type="ECO:0000313" key="5">
    <source>
        <dbReference type="EMBL" id="AQP50562.1"/>
    </source>
</evidence>
<dbReference type="InterPro" id="IPR002347">
    <property type="entry name" value="SDR_fam"/>
</dbReference>
<evidence type="ECO:0000256" key="2">
    <source>
        <dbReference type="ARBA" id="ARBA00022490"/>
    </source>
</evidence>
<gene>
    <name evidence="5" type="ORF">BW733_06655</name>
</gene>
<keyword evidence="6" id="KW-1185">Reference proteome</keyword>
<evidence type="ECO:0000256" key="4">
    <source>
        <dbReference type="ARBA" id="ARBA00023002"/>
    </source>
</evidence>
<dbReference type="SUPFAM" id="SSF51735">
    <property type="entry name" value="NAD(P)-binding Rossmann-fold domains"/>
    <property type="match status" value="1"/>
</dbReference>
<evidence type="ECO:0000256" key="1">
    <source>
        <dbReference type="ARBA" id="ARBA00004496"/>
    </source>
</evidence>
<dbReference type="KEGG" id="tfa:BW733_06655"/>
<name>A0A1Q2CWR0_9ACTN</name>
<keyword evidence="2" id="KW-0963">Cytoplasm</keyword>
<dbReference type="STRING" id="399497.BW733_06655"/>
<dbReference type="PANTHER" id="PTHR44085:SF2">
    <property type="entry name" value="SEPIAPTERIN REDUCTASE"/>
    <property type="match status" value="1"/>
</dbReference>
<dbReference type="OrthoDB" id="9794387at2"/>
<evidence type="ECO:0000256" key="3">
    <source>
        <dbReference type="ARBA" id="ARBA00022857"/>
    </source>
</evidence>
<dbReference type="InterPro" id="IPR036291">
    <property type="entry name" value="NAD(P)-bd_dom_sf"/>
</dbReference>
<dbReference type="Gene3D" id="3.40.50.720">
    <property type="entry name" value="NAD(P)-binding Rossmann-like Domain"/>
    <property type="match status" value="1"/>
</dbReference>
<organism evidence="5 6">
    <name type="scientific">Tessaracoccus flavescens</name>
    <dbReference type="NCBI Taxonomy" id="399497"/>
    <lineage>
        <taxon>Bacteria</taxon>
        <taxon>Bacillati</taxon>
        <taxon>Actinomycetota</taxon>
        <taxon>Actinomycetes</taxon>
        <taxon>Propionibacteriales</taxon>
        <taxon>Propionibacteriaceae</taxon>
        <taxon>Tessaracoccus</taxon>
    </lineage>
</organism>
<dbReference type="GO" id="GO:0004757">
    <property type="term" value="F:sepiapterin reductase (NADP+) activity"/>
    <property type="evidence" value="ECO:0007669"/>
    <property type="project" value="TreeGrafter"/>
</dbReference>